<dbReference type="PROSITE" id="PS50817">
    <property type="entry name" value="INTEIN_N_TER"/>
    <property type="match status" value="1"/>
</dbReference>
<dbReference type="GO" id="GO:0016539">
    <property type="term" value="P:intein-mediated protein splicing"/>
    <property type="evidence" value="ECO:0007669"/>
    <property type="project" value="InterPro"/>
</dbReference>
<organism evidence="3">
    <name type="scientific">Aureoumbra lagunensis</name>
    <dbReference type="NCBI Taxonomy" id="44058"/>
    <lineage>
        <taxon>Eukaryota</taxon>
        <taxon>Sar</taxon>
        <taxon>Stramenopiles</taxon>
        <taxon>Ochrophyta</taxon>
        <taxon>Pelagophyceae</taxon>
        <taxon>Pelagomonadales</taxon>
        <taxon>Aureoumbra</taxon>
    </lineage>
</organism>
<proteinExistence type="predicted"/>
<feature type="domain" description="Hint" evidence="2">
    <location>
        <begin position="151"/>
        <end position="249"/>
    </location>
</feature>
<evidence type="ECO:0000313" key="3">
    <source>
        <dbReference type="EMBL" id="CAE0365588.1"/>
    </source>
</evidence>
<sequence>MAFLSLMLFTIGMVSAEMDLKVAHENGEKSNKSFINMTRALPSARAPAPVDNLTASVNKSMATKFKTASSVERISFCTTHSDCSQWYYCDRYYECWPCSYCFSNYDSITGYCPSSQDCCDSDSDCSSNEYCLLNTCFEDDDKDTQKKTQAKYCFPASGKVLTKQRGYVQISELVPLEEVAYLRNGNQLAFTPVLAKIPDLPEYSAEAYVKIETLRGISLVLTPNHYIIVNGKEVEASKVNLGDTVYTYEFGTDLIAKISMTNSTGLISPITLAGTLLVDGILVSSFGAPVSDSAKYNRLSSLLYTYIPSLFVNKMVTSTLGSQTFVDLYIYTSAFVSI</sequence>
<dbReference type="InterPro" id="IPR050387">
    <property type="entry name" value="Hedgehog_Signaling"/>
</dbReference>
<accession>A0A7S3JX08</accession>
<dbReference type="PANTHER" id="PTHR11889">
    <property type="entry name" value="HEDGEHOG"/>
    <property type="match status" value="1"/>
</dbReference>
<dbReference type="PANTHER" id="PTHR11889:SF31">
    <property type="entry name" value="PROTEIN HEDGEHOG"/>
    <property type="match status" value="1"/>
</dbReference>
<dbReference type="CDD" id="cd00081">
    <property type="entry name" value="Hint"/>
    <property type="match status" value="1"/>
</dbReference>
<dbReference type="InterPro" id="IPR003587">
    <property type="entry name" value="Hint_dom_N"/>
</dbReference>
<name>A0A7S3JX08_9STRA</name>
<evidence type="ECO:0000259" key="2">
    <source>
        <dbReference type="SMART" id="SM00306"/>
    </source>
</evidence>
<feature type="chain" id="PRO_5031561833" description="Hint domain-containing protein" evidence="1">
    <location>
        <begin position="17"/>
        <end position="338"/>
    </location>
</feature>
<dbReference type="InterPro" id="IPR006141">
    <property type="entry name" value="Intein_N"/>
</dbReference>
<dbReference type="AlphaFoldDB" id="A0A7S3JX08"/>
<gene>
    <name evidence="3" type="ORF">ALAG00032_LOCUS6332</name>
</gene>
<reference evidence="3" key="1">
    <citation type="submission" date="2021-01" db="EMBL/GenBank/DDBJ databases">
        <authorList>
            <person name="Corre E."/>
            <person name="Pelletier E."/>
            <person name="Niang G."/>
            <person name="Scheremetjew M."/>
            <person name="Finn R."/>
            <person name="Kale V."/>
            <person name="Holt S."/>
            <person name="Cochrane G."/>
            <person name="Meng A."/>
            <person name="Brown T."/>
            <person name="Cohen L."/>
        </authorList>
    </citation>
    <scope>NUCLEOTIDE SEQUENCE</scope>
    <source>
        <strain evidence="3">CCMP1510</strain>
    </source>
</reference>
<dbReference type="Pfam" id="PF01079">
    <property type="entry name" value="Hint"/>
    <property type="match status" value="1"/>
</dbReference>
<protein>
    <recommendedName>
        <fullName evidence="2">Hint domain-containing protein</fullName>
    </recommendedName>
</protein>
<dbReference type="GO" id="GO:0016540">
    <property type="term" value="P:protein autoprocessing"/>
    <property type="evidence" value="ECO:0007669"/>
    <property type="project" value="InterPro"/>
</dbReference>
<dbReference type="SMART" id="SM00306">
    <property type="entry name" value="HintN"/>
    <property type="match status" value="1"/>
</dbReference>
<feature type="signal peptide" evidence="1">
    <location>
        <begin position="1"/>
        <end position="16"/>
    </location>
</feature>
<dbReference type="InterPro" id="IPR001767">
    <property type="entry name" value="Hedgehog_Hint"/>
</dbReference>
<dbReference type="EMBL" id="HBIJ01008981">
    <property type="protein sequence ID" value="CAE0365588.1"/>
    <property type="molecule type" value="Transcribed_RNA"/>
</dbReference>
<evidence type="ECO:0000256" key="1">
    <source>
        <dbReference type="SAM" id="SignalP"/>
    </source>
</evidence>
<dbReference type="SUPFAM" id="SSF51294">
    <property type="entry name" value="Hedgehog/intein (Hint) domain"/>
    <property type="match status" value="1"/>
</dbReference>
<dbReference type="InterPro" id="IPR036844">
    <property type="entry name" value="Hint_dom_sf"/>
</dbReference>
<keyword evidence="1" id="KW-0732">Signal</keyword>
<dbReference type="Gene3D" id="2.170.16.10">
    <property type="entry name" value="Hedgehog/Intein (Hint) domain"/>
    <property type="match status" value="1"/>
</dbReference>